<comment type="caution">
    <text evidence="2">The sequence shown here is derived from an EMBL/GenBank/DDBJ whole genome shotgun (WGS) entry which is preliminary data.</text>
</comment>
<evidence type="ECO:0000313" key="3">
    <source>
        <dbReference type="Proteomes" id="UP000717515"/>
    </source>
</evidence>
<proteinExistence type="inferred from homology"/>
<dbReference type="InterPro" id="IPR029033">
    <property type="entry name" value="His_PPase_superfam"/>
</dbReference>
<dbReference type="InterPro" id="IPR050645">
    <property type="entry name" value="Histidine_acid_phosphatase"/>
</dbReference>
<gene>
    <name evidence="2" type="ORF">KVV02_006989</name>
</gene>
<dbReference type="PANTHER" id="PTHR11567:SF195">
    <property type="entry name" value="ACID PHOSPHATASE, PUTATIVE (AFU_ORTHOLOGUE AFUA_3G14570)-RELATED"/>
    <property type="match status" value="1"/>
</dbReference>
<accession>A0A9P7ZYP8</accession>
<dbReference type="Proteomes" id="UP000717515">
    <property type="component" value="Unassembled WGS sequence"/>
</dbReference>
<dbReference type="GO" id="GO:0016791">
    <property type="term" value="F:phosphatase activity"/>
    <property type="evidence" value="ECO:0007669"/>
    <property type="project" value="TreeGrafter"/>
</dbReference>
<dbReference type="AlphaFoldDB" id="A0A9P7ZYP8"/>
<sequence length="487" mass="54139">MPALPQCHLDSRQSHIIMFSLLGMGALARGVYAASLSHIDTFYPTGLNYTSYITSSNLGTNGGIYNAPANQLSKGSPYGVYNYCSMPHPRIQEYELPSVEAKIVYLEYLQRHQRRTMYNLAPGGENQPFDCSTIDAYLYSAGAQAGSDPVLVYADVYTDPNNPFMDALPYVNTSCMFPQLTLGGLLDGFQHGEDLWAVYGEKLGIIPKEPSSNVWLRSTSSPLTQQSAGGVLRGIWPEWKGSLPLRQQSSGVDTINNGYPCNARNNILDAIEATDDWKEHLNVTADLRAKLGAMLGATNSAWQKSFDHFSDNFQARLCNGYALPCSFTNHSNCVTVEQAEEVFRASDWEWHFYWRRSPQVIQYIQAVGGLFIGEIVGRLQAVLGGKQEYVYAHTFLHDNDLGPILGAFGIDVMRWPAMGSNIAIEIWETTAEQPHKTPTTTYYARVLYSGHPMKTIYGTLNWIELSDLISILQVYVPEDIISLCGTT</sequence>
<reference evidence="2" key="1">
    <citation type="submission" date="2021-07" db="EMBL/GenBank/DDBJ databases">
        <title>Draft genome of Mortierella alpina, strain LL118, isolated from an aspen leaf litter sample.</title>
        <authorList>
            <person name="Yang S."/>
            <person name="Vinatzer B.A."/>
        </authorList>
    </citation>
    <scope>NUCLEOTIDE SEQUENCE</scope>
    <source>
        <strain evidence="2">LL118</strain>
    </source>
</reference>
<dbReference type="CDD" id="cd07061">
    <property type="entry name" value="HP_HAP_like"/>
    <property type="match status" value="1"/>
</dbReference>
<organism evidence="2 3">
    <name type="scientific">Mortierella alpina</name>
    <name type="common">Oleaginous fungus</name>
    <name type="synonym">Mortierella renispora</name>
    <dbReference type="NCBI Taxonomy" id="64518"/>
    <lineage>
        <taxon>Eukaryota</taxon>
        <taxon>Fungi</taxon>
        <taxon>Fungi incertae sedis</taxon>
        <taxon>Mucoromycota</taxon>
        <taxon>Mortierellomycotina</taxon>
        <taxon>Mortierellomycetes</taxon>
        <taxon>Mortierellales</taxon>
        <taxon>Mortierellaceae</taxon>
        <taxon>Mortierella</taxon>
    </lineage>
</organism>
<evidence type="ECO:0000313" key="2">
    <source>
        <dbReference type="EMBL" id="KAG9319229.1"/>
    </source>
</evidence>
<dbReference type="SUPFAM" id="SSF53254">
    <property type="entry name" value="Phosphoglycerate mutase-like"/>
    <property type="match status" value="1"/>
</dbReference>
<dbReference type="PANTHER" id="PTHR11567">
    <property type="entry name" value="ACID PHOSPHATASE-RELATED"/>
    <property type="match status" value="1"/>
</dbReference>
<evidence type="ECO:0008006" key="4">
    <source>
        <dbReference type="Google" id="ProtNLM"/>
    </source>
</evidence>
<dbReference type="EMBL" id="JAIFTL010000534">
    <property type="protein sequence ID" value="KAG9319229.1"/>
    <property type="molecule type" value="Genomic_DNA"/>
</dbReference>
<dbReference type="InterPro" id="IPR000560">
    <property type="entry name" value="His_Pase_clade-2"/>
</dbReference>
<dbReference type="Pfam" id="PF00328">
    <property type="entry name" value="His_Phos_2"/>
    <property type="match status" value="1"/>
</dbReference>
<evidence type="ECO:0000256" key="1">
    <source>
        <dbReference type="ARBA" id="ARBA00005375"/>
    </source>
</evidence>
<protein>
    <recommendedName>
        <fullName evidence="4">Acid phosphatase</fullName>
    </recommendedName>
</protein>
<name>A0A9P7ZYP8_MORAP</name>
<dbReference type="Gene3D" id="3.40.50.1240">
    <property type="entry name" value="Phosphoglycerate mutase-like"/>
    <property type="match status" value="1"/>
</dbReference>
<comment type="similarity">
    <text evidence="1">Belongs to the histidine acid phosphatase family.</text>
</comment>